<keyword evidence="16" id="KW-1185">Reference proteome</keyword>
<dbReference type="EMBL" id="QSTW01000021">
    <property type="protein sequence ID" value="RGM87523.1"/>
    <property type="molecule type" value="Genomic_DNA"/>
</dbReference>
<sequence length="156" mass="18145">MLMTEKLDKVDLQILRTLQENARLTTKELAAQVSLSSTPVFERLKRLEREGYIKKYIAVLDADKLNQGFVVFCNVKLRRMNKDIAMEFTRIIQNIPEVTECYNISGSYDYLLKIHAPNMKYYQEFIINVLGTIDSLGSLESMFVMDEVKHDYGLHI</sequence>
<dbReference type="Proteomes" id="UP000260814">
    <property type="component" value="Unassembled WGS sequence"/>
</dbReference>
<dbReference type="STRING" id="310297.BHV76_02945"/>
<dbReference type="EMBL" id="QRQK01000017">
    <property type="protein sequence ID" value="RHM96111.1"/>
    <property type="molecule type" value="Genomic_DNA"/>
</dbReference>
<dbReference type="Proteomes" id="UP000285750">
    <property type="component" value="Unassembled WGS sequence"/>
</dbReference>
<dbReference type="InterPro" id="IPR019888">
    <property type="entry name" value="Tscrpt_reg_AsnC-like"/>
</dbReference>
<gene>
    <name evidence="12" type="ORF">DW035_11970</name>
    <name evidence="11" type="ORF">DW204_11820</name>
    <name evidence="10" type="ORF">DW653_06615</name>
    <name evidence="9" type="ORF">DW789_05175</name>
    <name evidence="8" type="ORF">DWY14_04720</name>
    <name evidence="13" type="ORF">DWZ34_09695</name>
    <name evidence="7" type="ORF">DXB87_13735</name>
    <name evidence="6" type="ORF">DXC17_07865</name>
    <name evidence="5" type="ORF">DXD04_06165</name>
</gene>
<dbReference type="PRINTS" id="PR00033">
    <property type="entry name" value="HTHASNC"/>
</dbReference>
<dbReference type="Proteomes" id="UP000285109">
    <property type="component" value="Unassembled WGS sequence"/>
</dbReference>
<dbReference type="Proteomes" id="UP000284916">
    <property type="component" value="Unassembled WGS sequence"/>
</dbReference>
<keyword evidence="2" id="KW-0238">DNA-binding</keyword>
<dbReference type="Proteomes" id="UP000260862">
    <property type="component" value="Unassembled WGS sequence"/>
</dbReference>
<dbReference type="InterPro" id="IPR019887">
    <property type="entry name" value="Tscrpt_reg_AsnC/Lrp_C"/>
</dbReference>
<evidence type="ECO:0000313" key="21">
    <source>
        <dbReference type="Proteomes" id="UP000285109"/>
    </source>
</evidence>
<dbReference type="AlphaFoldDB" id="A0A3E4N4T0"/>
<organism evidence="5 16">
    <name type="scientific">Phocaeicola plebeius</name>
    <dbReference type="NCBI Taxonomy" id="310297"/>
    <lineage>
        <taxon>Bacteria</taxon>
        <taxon>Pseudomonadati</taxon>
        <taxon>Bacteroidota</taxon>
        <taxon>Bacteroidia</taxon>
        <taxon>Bacteroidales</taxon>
        <taxon>Bacteroidaceae</taxon>
        <taxon>Phocaeicola</taxon>
    </lineage>
</organism>
<dbReference type="EMBL" id="QROI01000018">
    <property type="protein sequence ID" value="RHL13571.1"/>
    <property type="molecule type" value="Genomic_DNA"/>
</dbReference>
<evidence type="ECO:0000313" key="17">
    <source>
        <dbReference type="Proteomes" id="UP000283485"/>
    </source>
</evidence>
<keyword evidence="3" id="KW-0804">Transcription</keyword>
<evidence type="ECO:0000256" key="3">
    <source>
        <dbReference type="ARBA" id="ARBA00023163"/>
    </source>
</evidence>
<dbReference type="Proteomes" id="UP000260780">
    <property type="component" value="Unassembled WGS sequence"/>
</dbReference>
<name>A0A3E4N4T0_9BACT</name>
<evidence type="ECO:0000313" key="8">
    <source>
        <dbReference type="EMBL" id="RGS09098.1"/>
    </source>
</evidence>
<protein>
    <submittedName>
        <fullName evidence="5">Lrp/AsnC family transcriptional regulator</fullName>
    </submittedName>
</protein>
<dbReference type="EMBL" id="QSQT01000009">
    <property type="protein sequence ID" value="RGK56641.1"/>
    <property type="molecule type" value="Genomic_DNA"/>
</dbReference>
<evidence type="ECO:0000313" key="10">
    <source>
        <dbReference type="EMBL" id="RHF91595.1"/>
    </source>
</evidence>
<feature type="domain" description="HTH asnC-type" evidence="4">
    <location>
        <begin position="7"/>
        <end position="70"/>
    </location>
</feature>
<dbReference type="PANTHER" id="PTHR30154">
    <property type="entry name" value="LEUCINE-RESPONSIVE REGULATORY PROTEIN"/>
    <property type="match status" value="1"/>
</dbReference>
<dbReference type="Pfam" id="PF01037">
    <property type="entry name" value="AsnC_trans_reg"/>
    <property type="match status" value="1"/>
</dbReference>
<dbReference type="InterPro" id="IPR000485">
    <property type="entry name" value="AsnC-type_HTH_dom"/>
</dbReference>
<keyword evidence="1" id="KW-0805">Transcription regulation</keyword>
<proteinExistence type="predicted"/>
<dbReference type="Pfam" id="PF13412">
    <property type="entry name" value="HTH_24"/>
    <property type="match status" value="1"/>
</dbReference>
<evidence type="ECO:0000313" key="6">
    <source>
        <dbReference type="EMBL" id="RGM40470.1"/>
    </source>
</evidence>
<dbReference type="RefSeq" id="WP_085930682.1">
    <property type="nucleotide sequence ID" value="NZ_CAJLCU010000013.1"/>
</dbReference>
<reference evidence="14 15" key="1">
    <citation type="submission" date="2018-08" db="EMBL/GenBank/DDBJ databases">
        <title>A genome reference for cultivated species of the human gut microbiota.</title>
        <authorList>
            <person name="Zou Y."/>
            <person name="Xue W."/>
            <person name="Luo G."/>
        </authorList>
    </citation>
    <scope>NUCLEOTIDE SEQUENCE [LARGE SCALE GENOMIC DNA]</scope>
    <source>
        <strain evidence="8 22">AF24-16AC</strain>
        <strain evidence="13 21">AF31-28B-AC</strain>
        <strain evidence="12 19">AF39-11</strain>
        <strain evidence="11 20">AM17-44</strain>
        <strain evidence="10 17">AM23-23</strain>
        <strain evidence="9 18">AM31-10</strain>
        <strain evidence="7 15">OM06-2</strain>
        <strain evidence="6 14">OM08-14</strain>
        <strain evidence="5 16">TF10-3AC</strain>
    </source>
</reference>
<evidence type="ECO:0000313" key="14">
    <source>
        <dbReference type="Proteomes" id="UP000260780"/>
    </source>
</evidence>
<evidence type="ECO:0000259" key="4">
    <source>
        <dbReference type="PROSITE" id="PS50956"/>
    </source>
</evidence>
<dbReference type="PANTHER" id="PTHR30154:SF34">
    <property type="entry name" value="TRANSCRIPTIONAL REGULATOR AZLB"/>
    <property type="match status" value="1"/>
</dbReference>
<comment type="caution">
    <text evidence="5">The sequence shown here is derived from an EMBL/GenBank/DDBJ whole genome shotgun (WGS) entry which is preliminary data.</text>
</comment>
<dbReference type="InterPro" id="IPR011008">
    <property type="entry name" value="Dimeric_a/b-barrel"/>
</dbReference>
<dbReference type="EMBL" id="QRHQ01000009">
    <property type="protein sequence ID" value="RHF91595.1"/>
    <property type="molecule type" value="Genomic_DNA"/>
</dbReference>
<dbReference type="EMBL" id="QSJG01000007">
    <property type="protein sequence ID" value="RHD56137.1"/>
    <property type="molecule type" value="Genomic_DNA"/>
</dbReference>
<dbReference type="SUPFAM" id="SSF46785">
    <property type="entry name" value="Winged helix' DNA-binding domain"/>
    <property type="match status" value="1"/>
</dbReference>
<dbReference type="GO" id="GO:0005829">
    <property type="term" value="C:cytosol"/>
    <property type="evidence" value="ECO:0007669"/>
    <property type="project" value="TreeGrafter"/>
</dbReference>
<evidence type="ECO:0000256" key="2">
    <source>
        <dbReference type="ARBA" id="ARBA00023125"/>
    </source>
</evidence>
<dbReference type="SMART" id="SM00344">
    <property type="entry name" value="HTH_ASNC"/>
    <property type="match status" value="1"/>
</dbReference>
<evidence type="ECO:0000313" key="15">
    <source>
        <dbReference type="Proteomes" id="UP000260814"/>
    </source>
</evidence>
<dbReference type="InterPro" id="IPR011991">
    <property type="entry name" value="ArsR-like_HTH"/>
</dbReference>
<dbReference type="Gene3D" id="3.30.70.920">
    <property type="match status" value="1"/>
</dbReference>
<evidence type="ECO:0000256" key="1">
    <source>
        <dbReference type="ARBA" id="ARBA00023015"/>
    </source>
</evidence>
<dbReference type="Proteomes" id="UP000283485">
    <property type="component" value="Unassembled WGS sequence"/>
</dbReference>
<dbReference type="InterPro" id="IPR036388">
    <property type="entry name" value="WH-like_DNA-bd_sf"/>
</dbReference>
<dbReference type="InterPro" id="IPR036390">
    <property type="entry name" value="WH_DNA-bd_sf"/>
</dbReference>
<evidence type="ECO:0000313" key="5">
    <source>
        <dbReference type="EMBL" id="RGK56641.1"/>
    </source>
</evidence>
<evidence type="ECO:0000313" key="9">
    <source>
        <dbReference type="EMBL" id="RHD56137.1"/>
    </source>
</evidence>
<dbReference type="EMBL" id="QRUY01000007">
    <property type="protein sequence ID" value="RGS09098.1"/>
    <property type="molecule type" value="Genomic_DNA"/>
</dbReference>
<evidence type="ECO:0000313" key="20">
    <source>
        <dbReference type="Proteomes" id="UP000284998"/>
    </source>
</evidence>
<evidence type="ECO:0000313" key="13">
    <source>
        <dbReference type="EMBL" id="RHM96111.1"/>
    </source>
</evidence>
<dbReference type="GO" id="GO:0043565">
    <property type="term" value="F:sequence-specific DNA binding"/>
    <property type="evidence" value="ECO:0007669"/>
    <property type="project" value="InterPro"/>
</dbReference>
<accession>A0A3E4N4T0</accession>
<dbReference type="SUPFAM" id="SSF54909">
    <property type="entry name" value="Dimeric alpha+beta barrel"/>
    <property type="match status" value="1"/>
</dbReference>
<evidence type="ECO:0000313" key="16">
    <source>
        <dbReference type="Proteomes" id="UP000260862"/>
    </source>
</evidence>
<dbReference type="EMBL" id="QRJS01000033">
    <property type="protein sequence ID" value="RHH42041.1"/>
    <property type="molecule type" value="Genomic_DNA"/>
</dbReference>
<evidence type="ECO:0000313" key="19">
    <source>
        <dbReference type="Proteomes" id="UP000284916"/>
    </source>
</evidence>
<evidence type="ECO:0000313" key="22">
    <source>
        <dbReference type="Proteomes" id="UP000285750"/>
    </source>
</evidence>
<dbReference type="CDD" id="cd00090">
    <property type="entry name" value="HTH_ARSR"/>
    <property type="match status" value="1"/>
</dbReference>
<dbReference type="EMBL" id="QSTF01000016">
    <property type="protein sequence ID" value="RGM40470.1"/>
    <property type="molecule type" value="Genomic_DNA"/>
</dbReference>
<dbReference type="Gene3D" id="1.10.10.10">
    <property type="entry name" value="Winged helix-like DNA-binding domain superfamily/Winged helix DNA-binding domain"/>
    <property type="match status" value="1"/>
</dbReference>
<dbReference type="Proteomes" id="UP000284998">
    <property type="component" value="Unassembled WGS sequence"/>
</dbReference>
<evidence type="ECO:0000313" key="7">
    <source>
        <dbReference type="EMBL" id="RGM87523.1"/>
    </source>
</evidence>
<dbReference type="GO" id="GO:0043200">
    <property type="term" value="P:response to amino acid"/>
    <property type="evidence" value="ECO:0007669"/>
    <property type="project" value="TreeGrafter"/>
</dbReference>
<dbReference type="PROSITE" id="PS50956">
    <property type="entry name" value="HTH_ASNC_2"/>
    <property type="match status" value="1"/>
</dbReference>
<dbReference type="GO" id="GO:0006355">
    <property type="term" value="P:regulation of DNA-templated transcription"/>
    <property type="evidence" value="ECO:0007669"/>
    <property type="project" value="UniProtKB-ARBA"/>
</dbReference>
<evidence type="ECO:0000313" key="12">
    <source>
        <dbReference type="EMBL" id="RHL13571.1"/>
    </source>
</evidence>
<evidence type="ECO:0000313" key="11">
    <source>
        <dbReference type="EMBL" id="RHH42041.1"/>
    </source>
</evidence>
<dbReference type="Proteomes" id="UP000284361">
    <property type="component" value="Unassembled WGS sequence"/>
</dbReference>
<evidence type="ECO:0000313" key="18">
    <source>
        <dbReference type="Proteomes" id="UP000284361"/>
    </source>
</evidence>